<keyword evidence="2" id="KW-1185">Reference proteome</keyword>
<evidence type="ECO:0000313" key="1">
    <source>
        <dbReference type="EMBL" id="KAF1963540.1"/>
    </source>
</evidence>
<accession>A0A6A5UGT6</accession>
<name>A0A6A5UGT6_9PLEO</name>
<protein>
    <submittedName>
        <fullName evidence="1">Uncharacterized protein</fullName>
    </submittedName>
</protein>
<proteinExistence type="predicted"/>
<dbReference type="EMBL" id="ML976977">
    <property type="protein sequence ID" value="KAF1963540.1"/>
    <property type="molecule type" value="Genomic_DNA"/>
</dbReference>
<dbReference type="AlphaFoldDB" id="A0A6A5UGT6"/>
<gene>
    <name evidence="1" type="ORF">CC80DRAFT_8315</name>
</gene>
<organism evidence="1 2">
    <name type="scientific">Byssothecium circinans</name>
    <dbReference type="NCBI Taxonomy" id="147558"/>
    <lineage>
        <taxon>Eukaryota</taxon>
        <taxon>Fungi</taxon>
        <taxon>Dikarya</taxon>
        <taxon>Ascomycota</taxon>
        <taxon>Pezizomycotina</taxon>
        <taxon>Dothideomycetes</taxon>
        <taxon>Pleosporomycetidae</taxon>
        <taxon>Pleosporales</taxon>
        <taxon>Massarineae</taxon>
        <taxon>Massarinaceae</taxon>
        <taxon>Byssothecium</taxon>
    </lineage>
</organism>
<dbReference type="Proteomes" id="UP000800035">
    <property type="component" value="Unassembled WGS sequence"/>
</dbReference>
<reference evidence="1" key="1">
    <citation type="journal article" date="2020" name="Stud. Mycol.">
        <title>101 Dothideomycetes genomes: a test case for predicting lifestyles and emergence of pathogens.</title>
        <authorList>
            <person name="Haridas S."/>
            <person name="Albert R."/>
            <person name="Binder M."/>
            <person name="Bloem J."/>
            <person name="Labutti K."/>
            <person name="Salamov A."/>
            <person name="Andreopoulos B."/>
            <person name="Baker S."/>
            <person name="Barry K."/>
            <person name="Bills G."/>
            <person name="Bluhm B."/>
            <person name="Cannon C."/>
            <person name="Castanera R."/>
            <person name="Culley D."/>
            <person name="Daum C."/>
            <person name="Ezra D."/>
            <person name="Gonzalez J."/>
            <person name="Henrissat B."/>
            <person name="Kuo A."/>
            <person name="Liang C."/>
            <person name="Lipzen A."/>
            <person name="Lutzoni F."/>
            <person name="Magnuson J."/>
            <person name="Mondo S."/>
            <person name="Nolan M."/>
            <person name="Ohm R."/>
            <person name="Pangilinan J."/>
            <person name="Park H.-J."/>
            <person name="Ramirez L."/>
            <person name="Alfaro M."/>
            <person name="Sun H."/>
            <person name="Tritt A."/>
            <person name="Yoshinaga Y."/>
            <person name="Zwiers L.-H."/>
            <person name="Turgeon B."/>
            <person name="Goodwin S."/>
            <person name="Spatafora J."/>
            <person name="Crous P."/>
            <person name="Grigoriev I."/>
        </authorList>
    </citation>
    <scope>NUCLEOTIDE SEQUENCE</scope>
    <source>
        <strain evidence="1">CBS 675.92</strain>
    </source>
</reference>
<sequence length="111" mass="12337">MFCACCACAPLISTRAVRIYLQVLDFESGVLSYAKYSIDRRKCCPYTNLNCGDIHHTHPTETFSGTIFFKEESLAYPTKCIVKVDITNAHWGISREISIIQSSVCGEFSGG</sequence>
<evidence type="ECO:0000313" key="2">
    <source>
        <dbReference type="Proteomes" id="UP000800035"/>
    </source>
</evidence>